<keyword evidence="1" id="KW-0472">Membrane</keyword>
<dbReference type="Proteomes" id="UP000568839">
    <property type="component" value="Unassembled WGS sequence"/>
</dbReference>
<organism evidence="2 3">
    <name type="scientific">Geomicrobium halophilum</name>
    <dbReference type="NCBI Taxonomy" id="549000"/>
    <lineage>
        <taxon>Bacteria</taxon>
        <taxon>Bacillati</taxon>
        <taxon>Bacillota</taxon>
        <taxon>Bacilli</taxon>
        <taxon>Bacillales</taxon>
        <taxon>Geomicrobium</taxon>
    </lineage>
</organism>
<gene>
    <name evidence="2" type="ORF">HNR44_003175</name>
</gene>
<evidence type="ECO:0000313" key="3">
    <source>
        <dbReference type="Proteomes" id="UP000568839"/>
    </source>
</evidence>
<reference evidence="2 3" key="1">
    <citation type="submission" date="2020-08" db="EMBL/GenBank/DDBJ databases">
        <title>Genomic Encyclopedia of Type Strains, Phase IV (KMG-IV): sequencing the most valuable type-strain genomes for metagenomic binning, comparative biology and taxonomic classification.</title>
        <authorList>
            <person name="Goeker M."/>
        </authorList>
    </citation>
    <scope>NUCLEOTIDE SEQUENCE [LARGE SCALE GENOMIC DNA]</scope>
    <source>
        <strain evidence="2 3">DSM 21769</strain>
    </source>
</reference>
<evidence type="ECO:0000313" key="2">
    <source>
        <dbReference type="EMBL" id="MBB6451181.1"/>
    </source>
</evidence>
<evidence type="ECO:0000256" key="1">
    <source>
        <dbReference type="SAM" id="Phobius"/>
    </source>
</evidence>
<keyword evidence="1" id="KW-0812">Transmembrane</keyword>
<feature type="transmembrane region" description="Helical" evidence="1">
    <location>
        <begin position="57"/>
        <end position="76"/>
    </location>
</feature>
<dbReference type="RefSeq" id="WP_184405249.1">
    <property type="nucleotide sequence ID" value="NZ_JACHHJ010000005.1"/>
</dbReference>
<feature type="transmembrane region" description="Helical" evidence="1">
    <location>
        <begin position="30"/>
        <end position="51"/>
    </location>
</feature>
<dbReference type="EMBL" id="JACHHJ010000005">
    <property type="protein sequence ID" value="MBB6451181.1"/>
    <property type="molecule type" value="Genomic_DNA"/>
</dbReference>
<dbReference type="AlphaFoldDB" id="A0A841PX46"/>
<protein>
    <submittedName>
        <fullName evidence="2">Uncharacterized protein</fullName>
    </submittedName>
</protein>
<proteinExistence type="predicted"/>
<name>A0A841PX46_9BACL</name>
<comment type="caution">
    <text evidence="2">The sequence shown here is derived from an EMBL/GenBank/DDBJ whole genome shotgun (WGS) entry which is preliminary data.</text>
</comment>
<sequence length="80" mass="8570">MDIDDDIGGVIAELVLSVILSPNVDPSGNWVLAIGVFALNIFIFYLLGWLISVGFKAGGTILGLVFIVLAFGINLLKMLY</sequence>
<keyword evidence="1" id="KW-1133">Transmembrane helix</keyword>
<keyword evidence="3" id="KW-1185">Reference proteome</keyword>
<accession>A0A841PX46</accession>